<dbReference type="Pfam" id="PF00392">
    <property type="entry name" value="GntR"/>
    <property type="match status" value="1"/>
</dbReference>
<evidence type="ECO:0000256" key="1">
    <source>
        <dbReference type="ARBA" id="ARBA00005384"/>
    </source>
</evidence>
<gene>
    <name evidence="7" type="ORF">GCM10022252_72860</name>
</gene>
<dbReference type="PANTHER" id="PTHR46577:SF1">
    <property type="entry name" value="HTH-TYPE TRANSCRIPTIONAL REGULATORY PROTEIN GABR"/>
    <property type="match status" value="1"/>
</dbReference>
<feature type="domain" description="HTH gntR-type" evidence="6">
    <location>
        <begin position="11"/>
        <end position="79"/>
    </location>
</feature>
<dbReference type="PANTHER" id="PTHR46577">
    <property type="entry name" value="HTH-TYPE TRANSCRIPTIONAL REGULATORY PROTEIN GABR"/>
    <property type="match status" value="1"/>
</dbReference>
<dbReference type="SUPFAM" id="SSF53383">
    <property type="entry name" value="PLP-dependent transferases"/>
    <property type="match status" value="1"/>
</dbReference>
<dbReference type="PROSITE" id="PS50949">
    <property type="entry name" value="HTH_GNTR"/>
    <property type="match status" value="1"/>
</dbReference>
<dbReference type="Proteomes" id="UP001501251">
    <property type="component" value="Unassembled WGS sequence"/>
</dbReference>
<evidence type="ECO:0000313" key="7">
    <source>
        <dbReference type="EMBL" id="GAA4208155.1"/>
    </source>
</evidence>
<dbReference type="InterPro" id="IPR015421">
    <property type="entry name" value="PyrdxlP-dep_Trfase_major"/>
</dbReference>
<organism evidence="7 8">
    <name type="scientific">Streptosporangium oxazolinicum</name>
    <dbReference type="NCBI Taxonomy" id="909287"/>
    <lineage>
        <taxon>Bacteria</taxon>
        <taxon>Bacillati</taxon>
        <taxon>Actinomycetota</taxon>
        <taxon>Actinomycetes</taxon>
        <taxon>Streptosporangiales</taxon>
        <taxon>Streptosporangiaceae</taxon>
        <taxon>Streptosporangium</taxon>
    </lineage>
</organism>
<reference evidence="8" key="1">
    <citation type="journal article" date="2019" name="Int. J. Syst. Evol. Microbiol.">
        <title>The Global Catalogue of Microorganisms (GCM) 10K type strain sequencing project: providing services to taxonomists for standard genome sequencing and annotation.</title>
        <authorList>
            <consortium name="The Broad Institute Genomics Platform"/>
            <consortium name="The Broad Institute Genome Sequencing Center for Infectious Disease"/>
            <person name="Wu L."/>
            <person name="Ma J."/>
        </authorList>
    </citation>
    <scope>NUCLEOTIDE SEQUENCE [LARGE SCALE GENOMIC DNA]</scope>
    <source>
        <strain evidence="8">JCM 17388</strain>
    </source>
</reference>
<comment type="caution">
    <text evidence="7">The sequence shown here is derived from an EMBL/GenBank/DDBJ whole genome shotgun (WGS) entry which is preliminary data.</text>
</comment>
<evidence type="ECO:0000259" key="6">
    <source>
        <dbReference type="PROSITE" id="PS50949"/>
    </source>
</evidence>
<evidence type="ECO:0000256" key="3">
    <source>
        <dbReference type="ARBA" id="ARBA00023015"/>
    </source>
</evidence>
<dbReference type="CDD" id="cd07377">
    <property type="entry name" value="WHTH_GntR"/>
    <property type="match status" value="1"/>
</dbReference>
<keyword evidence="7" id="KW-0032">Aminotransferase</keyword>
<dbReference type="Gene3D" id="1.10.10.10">
    <property type="entry name" value="Winged helix-like DNA-binding domain superfamily/Winged helix DNA-binding domain"/>
    <property type="match status" value="1"/>
</dbReference>
<evidence type="ECO:0000256" key="4">
    <source>
        <dbReference type="ARBA" id="ARBA00023125"/>
    </source>
</evidence>
<keyword evidence="5" id="KW-0804">Transcription</keyword>
<dbReference type="Pfam" id="PF00155">
    <property type="entry name" value="Aminotran_1_2"/>
    <property type="match status" value="1"/>
</dbReference>
<sequence>MLLSVSRDGRQRLGTQIETQLRGAIREGRLRAGARVPSTRDLACQLGVSRRVVVEAYAQLAAEGYLTLRQGARPCVAETVRGRVLSSPGAGVPAATPRFDLRPRTPDVSAFPRSQWLRCLRDALRTMTNAEFGYGDPRGAEALRSALAEYLGRVRGVAAVPERMIITNGYSQGQGIVCRALAARGARRIGFENPSHPEQRRVAERAGLEIVPIAVDQAGVRLDELERADVDALVLTPAHQHPTGAVLTGERRRGLLTWLRRRDAIVIEDDYDAEYRYDRAAVGALHGLEPDRIVYAGSASKTLAPALRLGWLVVPARLLAAVTDEKDLADCGTASVEQHAFATFLARGELDRHLRRMRGRYRSRRDLLLDELARALPEATVRGVAAGLHATVELPEDYDEHAILDQARRRGVTLMTMRDFWIPPGTGAPTLLLGYAQIPIPAIPTAVLALTDAIRSTRQR</sequence>
<dbReference type="InterPro" id="IPR051446">
    <property type="entry name" value="HTH_trans_reg/aminotransferase"/>
</dbReference>
<keyword evidence="2" id="KW-0663">Pyridoxal phosphate</keyword>
<dbReference type="InterPro" id="IPR004839">
    <property type="entry name" value="Aminotransferase_I/II_large"/>
</dbReference>
<dbReference type="InterPro" id="IPR036388">
    <property type="entry name" value="WH-like_DNA-bd_sf"/>
</dbReference>
<evidence type="ECO:0000256" key="2">
    <source>
        <dbReference type="ARBA" id="ARBA00022898"/>
    </source>
</evidence>
<dbReference type="InterPro" id="IPR036390">
    <property type="entry name" value="WH_DNA-bd_sf"/>
</dbReference>
<dbReference type="SUPFAM" id="SSF46785">
    <property type="entry name" value="Winged helix' DNA-binding domain"/>
    <property type="match status" value="1"/>
</dbReference>
<comment type="similarity">
    <text evidence="1">In the C-terminal section; belongs to the class-I pyridoxal-phosphate-dependent aminotransferase family.</text>
</comment>
<dbReference type="SMART" id="SM00345">
    <property type="entry name" value="HTH_GNTR"/>
    <property type="match status" value="1"/>
</dbReference>
<evidence type="ECO:0000256" key="5">
    <source>
        <dbReference type="ARBA" id="ARBA00023163"/>
    </source>
</evidence>
<dbReference type="Gene3D" id="3.40.640.10">
    <property type="entry name" value="Type I PLP-dependent aspartate aminotransferase-like (Major domain)"/>
    <property type="match status" value="1"/>
</dbReference>
<evidence type="ECO:0000313" key="8">
    <source>
        <dbReference type="Proteomes" id="UP001501251"/>
    </source>
</evidence>
<accession>A0ABP8BJ47</accession>
<keyword evidence="4" id="KW-0238">DNA-binding</keyword>
<keyword evidence="3" id="KW-0805">Transcription regulation</keyword>
<dbReference type="GO" id="GO:0008483">
    <property type="term" value="F:transaminase activity"/>
    <property type="evidence" value="ECO:0007669"/>
    <property type="project" value="UniProtKB-KW"/>
</dbReference>
<dbReference type="InterPro" id="IPR015424">
    <property type="entry name" value="PyrdxlP-dep_Trfase"/>
</dbReference>
<dbReference type="EMBL" id="BAABAQ010000018">
    <property type="protein sequence ID" value="GAA4208155.1"/>
    <property type="molecule type" value="Genomic_DNA"/>
</dbReference>
<keyword evidence="7" id="KW-0808">Transferase</keyword>
<proteinExistence type="inferred from homology"/>
<protein>
    <submittedName>
        <fullName evidence="7">PLP-dependent aminotransferase family protein</fullName>
    </submittedName>
</protein>
<dbReference type="PRINTS" id="PR00035">
    <property type="entry name" value="HTHGNTR"/>
</dbReference>
<dbReference type="InterPro" id="IPR000524">
    <property type="entry name" value="Tscrpt_reg_HTH_GntR"/>
</dbReference>
<name>A0ABP8BJ47_9ACTN</name>
<keyword evidence="8" id="KW-1185">Reference proteome</keyword>
<dbReference type="CDD" id="cd00609">
    <property type="entry name" value="AAT_like"/>
    <property type="match status" value="1"/>
</dbReference>